<protein>
    <recommendedName>
        <fullName evidence="2">alanine--tRNA ligase</fullName>
        <ecNumber evidence="2">6.1.1.7</ecNumber>
    </recommendedName>
</protein>
<dbReference type="GO" id="GO:0046872">
    <property type="term" value="F:metal ion binding"/>
    <property type="evidence" value="ECO:0007669"/>
    <property type="project" value="UniProtKB-KW"/>
</dbReference>
<dbReference type="PANTHER" id="PTHR11777:SF10">
    <property type="entry name" value="ALANINE--TRNA LIGASE, MITOCHONDRIAL"/>
    <property type="match status" value="1"/>
</dbReference>
<dbReference type="PANTHER" id="PTHR11777">
    <property type="entry name" value="ALANYL-TRNA SYNTHETASE"/>
    <property type="match status" value="1"/>
</dbReference>
<accession>A0A1I7YEN8</accession>
<comment type="similarity">
    <text evidence="1">Belongs to the class-II aminoacyl-tRNA synthetase family.</text>
</comment>
<keyword evidence="7" id="KW-0862">Zinc</keyword>
<evidence type="ECO:0000256" key="5">
    <source>
        <dbReference type="ARBA" id="ARBA00022723"/>
    </source>
</evidence>
<keyword evidence="14" id="KW-1185">Reference proteome</keyword>
<keyword evidence="9" id="KW-0694">RNA-binding</keyword>
<comment type="catalytic activity">
    <reaction evidence="12">
        <text>tRNA(Ala) + L-alanine + ATP = L-alanyl-tRNA(Ala) + AMP + diphosphate</text>
        <dbReference type="Rhea" id="RHEA:12540"/>
        <dbReference type="Rhea" id="RHEA-COMP:9657"/>
        <dbReference type="Rhea" id="RHEA-COMP:9923"/>
        <dbReference type="ChEBI" id="CHEBI:30616"/>
        <dbReference type="ChEBI" id="CHEBI:33019"/>
        <dbReference type="ChEBI" id="CHEBI:57972"/>
        <dbReference type="ChEBI" id="CHEBI:78442"/>
        <dbReference type="ChEBI" id="CHEBI:78497"/>
        <dbReference type="ChEBI" id="CHEBI:456215"/>
        <dbReference type="EC" id="6.1.1.7"/>
    </reaction>
</comment>
<dbReference type="InterPro" id="IPR018165">
    <property type="entry name" value="Ala-tRNA-synth_IIc_core"/>
</dbReference>
<organism evidence="14 15">
    <name type="scientific">Steinernema glaseri</name>
    <dbReference type="NCBI Taxonomy" id="37863"/>
    <lineage>
        <taxon>Eukaryota</taxon>
        <taxon>Metazoa</taxon>
        <taxon>Ecdysozoa</taxon>
        <taxon>Nematoda</taxon>
        <taxon>Chromadorea</taxon>
        <taxon>Rhabditida</taxon>
        <taxon>Tylenchina</taxon>
        <taxon>Panagrolaimomorpha</taxon>
        <taxon>Strongyloidoidea</taxon>
        <taxon>Steinernematidae</taxon>
        <taxon>Steinernema</taxon>
    </lineage>
</organism>
<dbReference type="InterPro" id="IPR002318">
    <property type="entry name" value="Ala-tRNA-lgiase_IIc"/>
</dbReference>
<evidence type="ECO:0000256" key="10">
    <source>
        <dbReference type="ARBA" id="ARBA00022917"/>
    </source>
</evidence>
<feature type="domain" description="Alanyl-transfer RNA synthetases family profile" evidence="13">
    <location>
        <begin position="19"/>
        <end position="479"/>
    </location>
</feature>
<evidence type="ECO:0000256" key="11">
    <source>
        <dbReference type="ARBA" id="ARBA00023146"/>
    </source>
</evidence>
<dbReference type="FunFam" id="3.30.930.10:FF:000011">
    <property type="entry name" value="Alanine--tRNA ligase, cytoplasmic"/>
    <property type="match status" value="1"/>
</dbReference>
<evidence type="ECO:0000313" key="15">
    <source>
        <dbReference type="WBParaSite" id="L893_g15598.t1"/>
    </source>
</evidence>
<evidence type="ECO:0000259" key="13">
    <source>
        <dbReference type="PROSITE" id="PS50860"/>
    </source>
</evidence>
<dbReference type="PRINTS" id="PR00980">
    <property type="entry name" value="TRNASYNTHALA"/>
</dbReference>
<keyword evidence="11" id="KW-0030">Aminoacyl-tRNA synthetase</keyword>
<evidence type="ECO:0000313" key="14">
    <source>
        <dbReference type="Proteomes" id="UP000095287"/>
    </source>
</evidence>
<keyword evidence="6" id="KW-0547">Nucleotide-binding</keyword>
<dbReference type="EC" id="6.1.1.7" evidence="2"/>
<dbReference type="CDD" id="cd00673">
    <property type="entry name" value="AlaRS_core"/>
    <property type="match status" value="1"/>
</dbReference>
<evidence type="ECO:0000256" key="4">
    <source>
        <dbReference type="ARBA" id="ARBA00022598"/>
    </source>
</evidence>
<keyword evidence="10" id="KW-0648">Protein biosynthesis</keyword>
<dbReference type="Pfam" id="PF01411">
    <property type="entry name" value="tRNA-synt_2c"/>
    <property type="match status" value="1"/>
</dbReference>
<sequence length="479" mass="54432">MLQIGRSLSSQSFWRSYSQSSSDVRSSFIRYFEGLGHDYVPSSSVLPNKDDDSLLFVNAGMNQFKSIFLGTVEKDSPFASIKRAVNSQRCLRVGGKHNDLDDVGVDDYHHTLFEMLGNWSFGDYYKKEACEYAWKYLTDVLHLDPSRLYVSYFGGDSEMNLEPDTECREIWLRLGIPESHIVTSDAENNFWTMGDTGPCGPCSEIHYDRRAGRRNAADLVNKDDPEMIELWNIVFMQFERKHNGSIHHLNRKYIDCGMGFERLVSVVQNKGSSYDTDLFVPLMNCIQKNSRVEVPYSGKVGCRDVHGVDAAYRIVADHMRGTLIALADGVKPKGVDQGFCVRKMLRRAAQQSVDVLKADRYSLSSLVPTFCEHIEAVYPGLTSKSDDLKNIVAKEEKSYWKIKDTGSKTFYHMAQAVKGCNEFPARDAFFLHNSIGFTIDMTNQLAALRGLSVNMEEFKRLQLEASEKSRRAHRIKPTE</sequence>
<dbReference type="GO" id="GO:0005739">
    <property type="term" value="C:mitochondrion"/>
    <property type="evidence" value="ECO:0007669"/>
    <property type="project" value="TreeGrafter"/>
</dbReference>
<evidence type="ECO:0000256" key="8">
    <source>
        <dbReference type="ARBA" id="ARBA00022840"/>
    </source>
</evidence>
<keyword evidence="3" id="KW-0820">tRNA-binding</keyword>
<dbReference type="SUPFAM" id="SSF55681">
    <property type="entry name" value="Class II aaRS and biotin synthetases"/>
    <property type="match status" value="1"/>
</dbReference>
<dbReference type="GO" id="GO:0004813">
    <property type="term" value="F:alanine-tRNA ligase activity"/>
    <property type="evidence" value="ECO:0007669"/>
    <property type="project" value="UniProtKB-EC"/>
</dbReference>
<dbReference type="GO" id="GO:0005524">
    <property type="term" value="F:ATP binding"/>
    <property type="evidence" value="ECO:0007669"/>
    <property type="project" value="UniProtKB-KW"/>
</dbReference>
<evidence type="ECO:0000256" key="6">
    <source>
        <dbReference type="ARBA" id="ARBA00022741"/>
    </source>
</evidence>
<dbReference type="InterPro" id="IPR050058">
    <property type="entry name" value="Ala-tRNA_ligase"/>
</dbReference>
<dbReference type="PROSITE" id="PS50860">
    <property type="entry name" value="AA_TRNA_LIGASE_II_ALA"/>
    <property type="match status" value="1"/>
</dbReference>
<evidence type="ECO:0000256" key="1">
    <source>
        <dbReference type="ARBA" id="ARBA00008226"/>
    </source>
</evidence>
<evidence type="ECO:0000256" key="9">
    <source>
        <dbReference type="ARBA" id="ARBA00022884"/>
    </source>
</evidence>
<keyword evidence="4" id="KW-0436">Ligase</keyword>
<evidence type="ECO:0000256" key="7">
    <source>
        <dbReference type="ARBA" id="ARBA00022833"/>
    </source>
</evidence>
<evidence type="ECO:0000256" key="2">
    <source>
        <dbReference type="ARBA" id="ARBA00013168"/>
    </source>
</evidence>
<keyword evidence="5" id="KW-0479">Metal-binding</keyword>
<dbReference type="SUPFAM" id="SSF101353">
    <property type="entry name" value="Putative anticodon-binding domain of alanyl-tRNA synthetase (AlaRS)"/>
    <property type="match status" value="1"/>
</dbReference>
<dbReference type="GO" id="GO:0002161">
    <property type="term" value="F:aminoacyl-tRNA deacylase activity"/>
    <property type="evidence" value="ECO:0007669"/>
    <property type="project" value="TreeGrafter"/>
</dbReference>
<dbReference type="InterPro" id="IPR018162">
    <property type="entry name" value="Ala-tRNA-ligase_IIc_anticod-bd"/>
</dbReference>
<dbReference type="InterPro" id="IPR045864">
    <property type="entry name" value="aa-tRNA-synth_II/BPL/LPL"/>
</dbReference>
<dbReference type="WBParaSite" id="L893_g15598.t1">
    <property type="protein sequence ID" value="L893_g15598.t1"/>
    <property type="gene ID" value="L893_g15598"/>
</dbReference>
<dbReference type="Proteomes" id="UP000095287">
    <property type="component" value="Unplaced"/>
</dbReference>
<evidence type="ECO:0000256" key="3">
    <source>
        <dbReference type="ARBA" id="ARBA00022555"/>
    </source>
</evidence>
<dbReference type="Gene3D" id="3.30.930.10">
    <property type="entry name" value="Bira Bifunctional Protein, Domain 2"/>
    <property type="match status" value="1"/>
</dbReference>
<evidence type="ECO:0000256" key="12">
    <source>
        <dbReference type="ARBA" id="ARBA00048300"/>
    </source>
</evidence>
<dbReference type="NCBIfam" id="TIGR00344">
    <property type="entry name" value="alaS"/>
    <property type="match status" value="1"/>
</dbReference>
<dbReference type="InterPro" id="IPR018164">
    <property type="entry name" value="Ala-tRNA-synth_IIc_N"/>
</dbReference>
<name>A0A1I7YEN8_9BILA</name>
<dbReference type="GO" id="GO:0000049">
    <property type="term" value="F:tRNA binding"/>
    <property type="evidence" value="ECO:0007669"/>
    <property type="project" value="UniProtKB-KW"/>
</dbReference>
<keyword evidence="8" id="KW-0067">ATP-binding</keyword>
<proteinExistence type="inferred from homology"/>
<dbReference type="AlphaFoldDB" id="A0A1I7YEN8"/>
<reference evidence="15" key="1">
    <citation type="submission" date="2016-11" db="UniProtKB">
        <authorList>
            <consortium name="WormBaseParasite"/>
        </authorList>
    </citation>
    <scope>IDENTIFICATION</scope>
</reference>
<dbReference type="GO" id="GO:0006419">
    <property type="term" value="P:alanyl-tRNA aminoacylation"/>
    <property type="evidence" value="ECO:0007669"/>
    <property type="project" value="InterPro"/>
</dbReference>